<evidence type="ECO:0000313" key="11">
    <source>
        <dbReference type="Proteomes" id="UP000289323"/>
    </source>
</evidence>
<keyword evidence="6 8" id="KW-0472">Membrane</keyword>
<feature type="transmembrane region" description="Helical" evidence="8">
    <location>
        <begin position="370"/>
        <end position="393"/>
    </location>
</feature>
<sequence>MAEVKPTSGGNNAYHNFHNDFLHVQDVNERKRLALAEVDRAPFGWYHVRAIVVAGVGFFTDSYDIFTVSLLTVMLGVVYYPGVGTMPTSSDTAIKLATSAGTVLGQLGFGALADIVGRKRMYGLELIIIIFATLAQALTSSSPSMDIVGVIIFWRVVQGVGIGGDYPLSSIITSEFATTKWRGAMMAAVFAMQGLGQLCAAFVMLFVTLGFKSSLETSPSLKTCTGGCAEAVDKMWRTLIGFGAVPGCIALYYRLTIPETPRYTFDIKLDVEKAEGDAEAYLKGKSGAHPDEVRRAAAQKQAAEQLRVQKASWSDFFRHYSKPKNGLLLAGTALSWCFLDIAYYGVSLNNATILNVIGYSTSNAHNTYEILYNTAVGNLIIVLAGAVPGYWVTVFTVDTLGRKTIQFMGFTILTILFIVMGFAYNHLSSNGLLAIFVLAQFFFNFGPNATTFIVPGECFPTRYRSTSHGFSAAMGKIGSIIGQGAIAPLRTRGATKTNANPWMDHVLEIYALFMLLGIGSTALIKETKRKTLEELAGEADEEDLAGPTLPTTESAFRGNGDSAAEKSQPESK</sequence>
<evidence type="ECO:0000256" key="2">
    <source>
        <dbReference type="ARBA" id="ARBA00022448"/>
    </source>
</evidence>
<feature type="transmembrane region" description="Helical" evidence="8">
    <location>
        <begin position="431"/>
        <end position="454"/>
    </location>
</feature>
<keyword evidence="3" id="KW-0592">Phosphate transport</keyword>
<dbReference type="GO" id="GO:0016020">
    <property type="term" value="C:membrane"/>
    <property type="evidence" value="ECO:0007669"/>
    <property type="project" value="UniProtKB-SubCell"/>
</dbReference>
<dbReference type="InterPro" id="IPR005828">
    <property type="entry name" value="MFS_sugar_transport-like"/>
</dbReference>
<evidence type="ECO:0000259" key="9">
    <source>
        <dbReference type="PROSITE" id="PS50850"/>
    </source>
</evidence>
<dbReference type="PROSITE" id="PS50850">
    <property type="entry name" value="MFS"/>
    <property type="match status" value="1"/>
</dbReference>
<dbReference type="PANTHER" id="PTHR24064">
    <property type="entry name" value="SOLUTE CARRIER FAMILY 22 MEMBER"/>
    <property type="match status" value="1"/>
</dbReference>
<keyword evidence="5 8" id="KW-1133">Transmembrane helix</keyword>
<feature type="transmembrane region" description="Helical" evidence="8">
    <location>
        <begin position="122"/>
        <end position="141"/>
    </location>
</feature>
<dbReference type="Gene3D" id="1.20.1250.20">
    <property type="entry name" value="MFS general substrate transporter like domains"/>
    <property type="match status" value="2"/>
</dbReference>
<evidence type="ECO:0000256" key="6">
    <source>
        <dbReference type="ARBA" id="ARBA00023136"/>
    </source>
</evidence>
<dbReference type="InterPro" id="IPR005829">
    <property type="entry name" value="Sugar_transporter_CS"/>
</dbReference>
<feature type="transmembrane region" description="Helical" evidence="8">
    <location>
        <begin position="506"/>
        <end position="524"/>
    </location>
</feature>
<dbReference type="PROSITE" id="PS00217">
    <property type="entry name" value="SUGAR_TRANSPORT_2"/>
    <property type="match status" value="1"/>
</dbReference>
<feature type="transmembrane region" description="Helical" evidence="8">
    <location>
        <begin position="235"/>
        <end position="253"/>
    </location>
</feature>
<dbReference type="SUPFAM" id="SSF103473">
    <property type="entry name" value="MFS general substrate transporter"/>
    <property type="match status" value="1"/>
</dbReference>
<feature type="transmembrane region" description="Helical" evidence="8">
    <location>
        <begin position="189"/>
        <end position="211"/>
    </location>
</feature>
<accession>A0A3S4AQN6</accession>
<dbReference type="GO" id="GO:0005315">
    <property type="term" value="F:phosphate transmembrane transporter activity"/>
    <property type="evidence" value="ECO:0007669"/>
    <property type="project" value="InterPro"/>
</dbReference>
<dbReference type="EMBL" id="OUUZ01000011">
    <property type="protein sequence ID" value="SPQ23551.1"/>
    <property type="molecule type" value="Genomic_DNA"/>
</dbReference>
<evidence type="ECO:0000313" key="10">
    <source>
        <dbReference type="EMBL" id="SPQ23551.1"/>
    </source>
</evidence>
<name>A0A3S4AQN6_9PEZI</name>
<protein>
    <submittedName>
        <fullName evidence="10">C29d1a43-25c1-4713-93a2-0bc238a300d8</fullName>
    </submittedName>
</protein>
<keyword evidence="4 8" id="KW-0812">Transmembrane</keyword>
<feature type="domain" description="Major facilitator superfamily (MFS) profile" evidence="9">
    <location>
        <begin position="50"/>
        <end position="529"/>
    </location>
</feature>
<comment type="subcellular location">
    <subcellularLocation>
        <location evidence="1">Membrane</location>
        <topology evidence="1">Multi-pass membrane protein</topology>
    </subcellularLocation>
</comment>
<reference evidence="10 11" key="1">
    <citation type="submission" date="2018-04" db="EMBL/GenBank/DDBJ databases">
        <authorList>
            <person name="Huttner S."/>
            <person name="Dainat J."/>
        </authorList>
    </citation>
    <scope>NUCLEOTIDE SEQUENCE [LARGE SCALE GENOMIC DNA]</scope>
</reference>
<evidence type="ECO:0000256" key="5">
    <source>
        <dbReference type="ARBA" id="ARBA00022989"/>
    </source>
</evidence>
<dbReference type="InterPro" id="IPR036259">
    <property type="entry name" value="MFS_trans_sf"/>
</dbReference>
<feature type="compositionally biased region" description="Acidic residues" evidence="7">
    <location>
        <begin position="535"/>
        <end position="544"/>
    </location>
</feature>
<dbReference type="AlphaFoldDB" id="A0A3S4AQN6"/>
<feature type="region of interest" description="Disordered" evidence="7">
    <location>
        <begin position="535"/>
        <end position="572"/>
    </location>
</feature>
<dbReference type="NCBIfam" id="TIGR00887">
    <property type="entry name" value="2A0109"/>
    <property type="match status" value="1"/>
</dbReference>
<evidence type="ECO:0000256" key="1">
    <source>
        <dbReference type="ARBA" id="ARBA00004141"/>
    </source>
</evidence>
<dbReference type="InterPro" id="IPR004738">
    <property type="entry name" value="Phos_permease"/>
</dbReference>
<feature type="transmembrane region" description="Helical" evidence="8">
    <location>
        <begin position="466"/>
        <end position="486"/>
    </location>
</feature>
<dbReference type="InterPro" id="IPR020846">
    <property type="entry name" value="MFS_dom"/>
</dbReference>
<feature type="transmembrane region" description="Helical" evidence="8">
    <location>
        <begin position="327"/>
        <end position="346"/>
    </location>
</feature>
<evidence type="ECO:0000256" key="7">
    <source>
        <dbReference type="SAM" id="MobiDB-lite"/>
    </source>
</evidence>
<dbReference type="GO" id="GO:0006817">
    <property type="term" value="P:phosphate ion transport"/>
    <property type="evidence" value="ECO:0007669"/>
    <property type="project" value="UniProtKB-KW"/>
</dbReference>
<keyword evidence="2" id="KW-0813">Transport</keyword>
<evidence type="ECO:0000256" key="4">
    <source>
        <dbReference type="ARBA" id="ARBA00022692"/>
    </source>
</evidence>
<dbReference type="Proteomes" id="UP000289323">
    <property type="component" value="Unassembled WGS sequence"/>
</dbReference>
<evidence type="ECO:0000256" key="8">
    <source>
        <dbReference type="SAM" id="Phobius"/>
    </source>
</evidence>
<feature type="transmembrane region" description="Helical" evidence="8">
    <location>
        <begin position="405"/>
        <end position="425"/>
    </location>
</feature>
<organism evidence="10 11">
    <name type="scientific">Thermothielavioides terrestris</name>
    <dbReference type="NCBI Taxonomy" id="2587410"/>
    <lineage>
        <taxon>Eukaryota</taxon>
        <taxon>Fungi</taxon>
        <taxon>Dikarya</taxon>
        <taxon>Ascomycota</taxon>
        <taxon>Pezizomycotina</taxon>
        <taxon>Sordariomycetes</taxon>
        <taxon>Sordariomycetidae</taxon>
        <taxon>Sordariales</taxon>
        <taxon>Chaetomiaceae</taxon>
        <taxon>Thermothielavioides</taxon>
    </lineage>
</organism>
<gene>
    <name evidence="10" type="ORF">TT172_LOCUS5970</name>
</gene>
<feature type="transmembrane region" description="Helical" evidence="8">
    <location>
        <begin position="65"/>
        <end position="82"/>
    </location>
</feature>
<feature type="compositionally biased region" description="Basic and acidic residues" evidence="7">
    <location>
        <begin position="563"/>
        <end position="572"/>
    </location>
</feature>
<dbReference type="Pfam" id="PF00083">
    <property type="entry name" value="Sugar_tr"/>
    <property type="match status" value="1"/>
</dbReference>
<evidence type="ECO:0000256" key="3">
    <source>
        <dbReference type="ARBA" id="ARBA00022592"/>
    </source>
</evidence>
<feature type="transmembrane region" description="Helical" evidence="8">
    <location>
        <begin position="147"/>
        <end position="168"/>
    </location>
</feature>
<dbReference type="CDD" id="cd17364">
    <property type="entry name" value="MFS_PhT"/>
    <property type="match status" value="1"/>
</dbReference>
<proteinExistence type="predicted"/>